<evidence type="ECO:0000313" key="2">
    <source>
        <dbReference type="EMBL" id="AFK07857.1"/>
    </source>
</evidence>
<organism evidence="2 3">
    <name type="scientific">Mesotoga prima MesG1.Ag.4.2</name>
    <dbReference type="NCBI Taxonomy" id="660470"/>
    <lineage>
        <taxon>Bacteria</taxon>
        <taxon>Thermotogati</taxon>
        <taxon>Thermotogota</taxon>
        <taxon>Thermotogae</taxon>
        <taxon>Kosmotogales</taxon>
        <taxon>Kosmotogaceae</taxon>
        <taxon>Mesotoga</taxon>
    </lineage>
</organism>
<keyword evidence="1" id="KW-1133">Transmembrane helix</keyword>
<dbReference type="AlphaFoldDB" id="I2F7F4"/>
<dbReference type="KEGG" id="mpg:Theba_2227"/>
<keyword evidence="2" id="KW-0378">Hydrolase</keyword>
<protein>
    <submittedName>
        <fullName evidence="2">Putative membrane-bound metal-dependent hydrolase (DUF457)</fullName>
    </submittedName>
</protein>
<dbReference type="Proteomes" id="UP000002881">
    <property type="component" value="Chromosome"/>
</dbReference>
<accession>I2F7F4</accession>
<keyword evidence="1" id="KW-0812">Transmembrane</keyword>
<dbReference type="GO" id="GO:0016787">
    <property type="term" value="F:hydrolase activity"/>
    <property type="evidence" value="ECO:0007669"/>
    <property type="project" value="UniProtKB-KW"/>
</dbReference>
<dbReference type="HOGENOM" id="CLU_1514687_0_0_0"/>
<gene>
    <name evidence="2" type="ORF">Theba_2227</name>
</gene>
<proteinExistence type="predicted"/>
<dbReference type="eggNOG" id="COG1988">
    <property type="taxonomic scope" value="Bacteria"/>
</dbReference>
<dbReference type="Pfam" id="PF04307">
    <property type="entry name" value="YdjM"/>
    <property type="match status" value="1"/>
</dbReference>
<dbReference type="InterPro" id="IPR007404">
    <property type="entry name" value="YdjM-like"/>
</dbReference>
<feature type="transmembrane region" description="Helical" evidence="1">
    <location>
        <begin position="102"/>
        <end position="122"/>
    </location>
</feature>
<dbReference type="EMBL" id="CP003532">
    <property type="protein sequence ID" value="AFK07857.1"/>
    <property type="molecule type" value="Genomic_DNA"/>
</dbReference>
<keyword evidence="1" id="KW-0472">Membrane</keyword>
<evidence type="ECO:0000256" key="1">
    <source>
        <dbReference type="SAM" id="Phobius"/>
    </source>
</evidence>
<feature type="transmembrane region" description="Helical" evidence="1">
    <location>
        <begin position="71"/>
        <end position="90"/>
    </location>
</feature>
<dbReference type="STRING" id="660470.Theba_2227"/>
<feature type="transmembrane region" description="Helical" evidence="1">
    <location>
        <begin position="168"/>
        <end position="185"/>
    </location>
</feature>
<feature type="transmembrane region" description="Helical" evidence="1">
    <location>
        <begin position="134"/>
        <end position="156"/>
    </location>
</feature>
<evidence type="ECO:0000313" key="3">
    <source>
        <dbReference type="Proteomes" id="UP000002881"/>
    </source>
</evidence>
<reference evidence="2 3" key="1">
    <citation type="journal article" date="2012" name="Genome Biol. Evol.">
        <title>Genome Sequence of the Mesophilic Thermotogales Bacterium Mesotoga prima MesG1.Ag.4.2 Reveals the Largest Thermotogales Genome To Date.</title>
        <authorList>
            <person name="Zhaxybayeva O."/>
            <person name="Swithers K.S."/>
            <person name="Foght J."/>
            <person name="Green A.G."/>
            <person name="Bruce D."/>
            <person name="Detter C."/>
            <person name="Han S."/>
            <person name="Teshima H."/>
            <person name="Han J."/>
            <person name="Woyke T."/>
            <person name="Pitluck S."/>
            <person name="Nolan M."/>
            <person name="Ivanova N."/>
            <person name="Pati A."/>
            <person name="Land M.L."/>
            <person name="Dlutek M."/>
            <person name="Doolittle W.F."/>
            <person name="Noll K.M."/>
            <person name="Nesbo C.L."/>
        </authorList>
    </citation>
    <scope>NUCLEOTIDE SEQUENCE [LARGE SCALE GENOMIC DNA]</scope>
    <source>
        <strain evidence="3">mesG1.Ag.4.2</strain>
    </source>
</reference>
<name>I2F7F4_9BACT</name>
<keyword evidence="3" id="KW-1185">Reference proteome</keyword>
<sequence length="207" mass="22650">MAVRKMADFKTHIYWGIASYPIFTLLSLSAIELLPVQQLQDSSLIGSGYLLYVLGSDLPDIDSKSALIKRIIEILIASFVASALYISIISPRVQPFLLSRLPSLPVAVTLSFSLAIISGLVVSKLTNLLSHRGFFHTVWGSLLYGLVIESVVIFKLESFGGSMNHTETIFLGIAGSSGYCLHLLLDKIHGVKRTRRSDPGQESNTIL</sequence>